<dbReference type="RefSeq" id="WP_123818016.1">
    <property type="nucleotide sequence ID" value="NZ_RKQG01000001.1"/>
</dbReference>
<dbReference type="Proteomes" id="UP000266906">
    <property type="component" value="Unassembled WGS sequence"/>
</dbReference>
<keyword evidence="1" id="KW-0472">Membrane</keyword>
<reference evidence="2 3" key="1">
    <citation type="submission" date="2018-11" db="EMBL/GenBank/DDBJ databases">
        <title>Sequencing the genomes of 1000 actinobacteria strains.</title>
        <authorList>
            <person name="Klenk H.-P."/>
        </authorList>
    </citation>
    <scope>NUCLEOTIDE SEQUENCE [LARGE SCALE GENOMIC DNA]</scope>
    <source>
        <strain evidence="2 3">DSM 44781</strain>
    </source>
</reference>
<feature type="transmembrane region" description="Helical" evidence="1">
    <location>
        <begin position="14"/>
        <end position="33"/>
    </location>
</feature>
<keyword evidence="3" id="KW-1185">Reference proteome</keyword>
<protein>
    <recommendedName>
        <fullName evidence="4">DUF4118 domain-containing protein</fullName>
    </recommendedName>
</protein>
<feature type="transmembrane region" description="Helical" evidence="1">
    <location>
        <begin position="96"/>
        <end position="116"/>
    </location>
</feature>
<dbReference type="AlphaFoldDB" id="A0A3N4RSJ7"/>
<evidence type="ECO:0000313" key="2">
    <source>
        <dbReference type="EMBL" id="RPE33891.1"/>
    </source>
</evidence>
<gene>
    <name evidence="2" type="ORF">EDD38_2197</name>
</gene>
<keyword evidence="1" id="KW-0812">Transmembrane</keyword>
<proteinExistence type="predicted"/>
<evidence type="ECO:0008006" key="4">
    <source>
        <dbReference type="Google" id="ProtNLM"/>
    </source>
</evidence>
<sequence>MSAATVPGRLPADLSAVLALLTGAGLAAGLGLLGELRPGWFALAVFTAGCAALGGWSRPVAAPLIGPAVWLFHNGFAEHRHAELGWSRPAVEAGHLALLTGAALLAALVGGVSARWRTTGGTAGRTTGRTTG</sequence>
<keyword evidence="1" id="KW-1133">Transmembrane helix</keyword>
<feature type="transmembrane region" description="Helical" evidence="1">
    <location>
        <begin position="40"/>
        <end position="57"/>
    </location>
</feature>
<evidence type="ECO:0000256" key="1">
    <source>
        <dbReference type="SAM" id="Phobius"/>
    </source>
</evidence>
<evidence type="ECO:0000313" key="3">
    <source>
        <dbReference type="Proteomes" id="UP000266906"/>
    </source>
</evidence>
<name>A0A3N4RSJ7_9ACTN</name>
<comment type="caution">
    <text evidence="2">The sequence shown here is derived from an EMBL/GenBank/DDBJ whole genome shotgun (WGS) entry which is preliminary data.</text>
</comment>
<accession>A0A3N4RSJ7</accession>
<dbReference type="EMBL" id="RKQG01000001">
    <property type="protein sequence ID" value="RPE33891.1"/>
    <property type="molecule type" value="Genomic_DNA"/>
</dbReference>
<organism evidence="2 3">
    <name type="scientific">Kitasatospora cineracea</name>
    <dbReference type="NCBI Taxonomy" id="88074"/>
    <lineage>
        <taxon>Bacteria</taxon>
        <taxon>Bacillati</taxon>
        <taxon>Actinomycetota</taxon>
        <taxon>Actinomycetes</taxon>
        <taxon>Kitasatosporales</taxon>
        <taxon>Streptomycetaceae</taxon>
        <taxon>Kitasatospora</taxon>
    </lineage>
</organism>